<proteinExistence type="predicted"/>
<comment type="caution">
    <text evidence="1">The sequence shown here is derived from an EMBL/GenBank/DDBJ whole genome shotgun (WGS) entry which is preliminary data.</text>
</comment>
<sequence>MHSKSPYERAHLLAAAIRIASHQKKGSPPGLVEICELLEISGEEALFFIKKLESSGILETVNQAGCLRLFIRDMQPIETLPRQEQEPQMNAAIEAFQSRRQNRNMEIESFRKKQEEKQKALFEQLNRKISRDE</sequence>
<protein>
    <submittedName>
        <fullName evidence="1">Uncharacterized protein</fullName>
    </submittedName>
</protein>
<dbReference type="RefSeq" id="WP_265423751.1">
    <property type="nucleotide sequence ID" value="NZ_JAPFPW010000002.1"/>
</dbReference>
<gene>
    <name evidence="1" type="ORF">OOT00_02710</name>
</gene>
<keyword evidence="2" id="KW-1185">Reference proteome</keyword>
<evidence type="ECO:0000313" key="2">
    <source>
        <dbReference type="Proteomes" id="UP001209681"/>
    </source>
</evidence>
<reference evidence="1 2" key="1">
    <citation type="submission" date="2022-11" db="EMBL/GenBank/DDBJ databases">
        <title>Desulfobotulus tamanensis H1 sp. nov. - anaerobic, alkaliphilic, sulphate reducing bacterium isolated from terrestrial mud volcano.</title>
        <authorList>
            <person name="Frolova A."/>
            <person name="Merkel A.Y."/>
            <person name="Slobodkin A.I."/>
        </authorList>
    </citation>
    <scope>NUCLEOTIDE SEQUENCE [LARGE SCALE GENOMIC DNA]</scope>
    <source>
        <strain evidence="1 2">H1</strain>
    </source>
</reference>
<evidence type="ECO:0000313" key="1">
    <source>
        <dbReference type="EMBL" id="MCW7752890.1"/>
    </source>
</evidence>
<dbReference type="EMBL" id="JAPFPW010000002">
    <property type="protein sequence ID" value="MCW7752890.1"/>
    <property type="molecule type" value="Genomic_DNA"/>
</dbReference>
<dbReference type="Proteomes" id="UP001209681">
    <property type="component" value="Unassembled WGS sequence"/>
</dbReference>
<name>A0ABT3N604_9BACT</name>
<accession>A0ABT3N604</accession>
<organism evidence="1 2">
    <name type="scientific">Desulfobotulus pelophilus</name>
    <dbReference type="NCBI Taxonomy" id="2823377"/>
    <lineage>
        <taxon>Bacteria</taxon>
        <taxon>Pseudomonadati</taxon>
        <taxon>Thermodesulfobacteriota</taxon>
        <taxon>Desulfobacteria</taxon>
        <taxon>Desulfobacterales</taxon>
        <taxon>Desulfobacteraceae</taxon>
        <taxon>Desulfobotulus</taxon>
    </lineage>
</organism>